<evidence type="ECO:0000313" key="2">
    <source>
        <dbReference type="Proteomes" id="UP000196531"/>
    </source>
</evidence>
<sequence>MIFKVLTFSFLLIATIACNKTEFTKKECEELSMKKYKGYQRESHQFDNYCKMYQIHYTSSRCQKALKKLILGTPLTKLKQLHGEDIDQCFTKNDIKHFTN</sequence>
<reference evidence="2" key="1">
    <citation type="journal article" date="2017" name="Proc. Natl. Acad. Sci. U.S.A.">
        <title>Simulation of Deepwater Horizon oil plume reveals substrate specialization within a complex community of hydrocarbon-degraders.</title>
        <authorList>
            <person name="Hu P."/>
            <person name="Dubinsky E.A."/>
            <person name="Probst A.J."/>
            <person name="Wang J."/>
            <person name="Sieber C.M.K."/>
            <person name="Tom L.M."/>
            <person name="Gardinali P."/>
            <person name="Banfield J.F."/>
            <person name="Atlas R.M."/>
            <person name="Andersen G.L."/>
        </authorList>
    </citation>
    <scope>NUCLEOTIDE SEQUENCE [LARGE SCALE GENOMIC DNA]</scope>
</reference>
<dbReference type="EMBL" id="MAAO01000006">
    <property type="protein sequence ID" value="OUR96624.1"/>
    <property type="molecule type" value="Genomic_DNA"/>
</dbReference>
<evidence type="ECO:0008006" key="3">
    <source>
        <dbReference type="Google" id="ProtNLM"/>
    </source>
</evidence>
<dbReference type="AlphaFoldDB" id="A0A1Y5F750"/>
<organism evidence="1 2">
    <name type="scientific">Halobacteriovorax marinus</name>
    <dbReference type="NCBI Taxonomy" id="97084"/>
    <lineage>
        <taxon>Bacteria</taxon>
        <taxon>Pseudomonadati</taxon>
        <taxon>Bdellovibrionota</taxon>
        <taxon>Bacteriovoracia</taxon>
        <taxon>Bacteriovoracales</taxon>
        <taxon>Halobacteriovoraceae</taxon>
        <taxon>Halobacteriovorax</taxon>
    </lineage>
</organism>
<dbReference type="PROSITE" id="PS51257">
    <property type="entry name" value="PROKAR_LIPOPROTEIN"/>
    <property type="match status" value="1"/>
</dbReference>
<proteinExistence type="predicted"/>
<comment type="caution">
    <text evidence="1">The sequence shown here is derived from an EMBL/GenBank/DDBJ whole genome shotgun (WGS) entry which is preliminary data.</text>
</comment>
<accession>A0A1Y5F750</accession>
<gene>
    <name evidence="1" type="ORF">A9Q84_09775</name>
</gene>
<protein>
    <recommendedName>
        <fullName evidence="3">Lipoprotein</fullName>
    </recommendedName>
</protein>
<dbReference type="Proteomes" id="UP000196531">
    <property type="component" value="Unassembled WGS sequence"/>
</dbReference>
<name>A0A1Y5F750_9BACT</name>
<evidence type="ECO:0000313" key="1">
    <source>
        <dbReference type="EMBL" id="OUR96624.1"/>
    </source>
</evidence>